<dbReference type="Proteomes" id="UP000182491">
    <property type="component" value="Unassembled WGS sequence"/>
</dbReference>
<name>A0A1I7G1P4_9BACT</name>
<organism evidence="3 4">
    <name type="scientific">Pontibacter akesuensis</name>
    <dbReference type="NCBI Taxonomy" id="388950"/>
    <lineage>
        <taxon>Bacteria</taxon>
        <taxon>Pseudomonadati</taxon>
        <taxon>Bacteroidota</taxon>
        <taxon>Cytophagia</taxon>
        <taxon>Cytophagales</taxon>
        <taxon>Hymenobacteraceae</taxon>
        <taxon>Pontibacter</taxon>
    </lineage>
</organism>
<keyword evidence="1" id="KW-0812">Transmembrane</keyword>
<evidence type="ECO:0000256" key="2">
    <source>
        <dbReference type="SAM" id="SignalP"/>
    </source>
</evidence>
<evidence type="ECO:0000256" key="1">
    <source>
        <dbReference type="SAM" id="Phobius"/>
    </source>
</evidence>
<keyword evidence="4" id="KW-1185">Reference proteome</keyword>
<reference evidence="4" key="1">
    <citation type="submission" date="2016-10" db="EMBL/GenBank/DDBJ databases">
        <authorList>
            <person name="Varghese N."/>
        </authorList>
    </citation>
    <scope>NUCLEOTIDE SEQUENCE [LARGE SCALE GENOMIC DNA]</scope>
    <source>
        <strain evidence="4">DSM 18820</strain>
    </source>
</reference>
<sequence>MKQFLLTCLCAVGLLSGVQAQDVIMKRSGEKLEAKVLEITPSEIKYKRFESLEGPTYIIPKNDVTLIQYANNTSETFEFDPSAQTAEPVRAELTAAPEMLSVNLVEKGQLDATNHYDGYKAAGTGTLVASLLSPLIGLVPAIACSVTPPRDRNLDSPDHQLMQKPDYKTGYVKNARKIKSRKVWKNWGIGLGVNVVLAVLLAQ</sequence>
<dbReference type="OrthoDB" id="1427164at2"/>
<keyword evidence="1" id="KW-0472">Membrane</keyword>
<gene>
    <name evidence="3" type="ORF">SAMN04487941_0643</name>
</gene>
<dbReference type="STRING" id="388950.GCA_001611675_03778"/>
<keyword evidence="1" id="KW-1133">Transmembrane helix</keyword>
<proteinExistence type="predicted"/>
<dbReference type="RefSeq" id="WP_068839609.1">
    <property type="nucleotide sequence ID" value="NZ_BMXC01000001.1"/>
</dbReference>
<accession>A0A1I7G1P4</accession>
<keyword evidence="2" id="KW-0732">Signal</keyword>
<feature type="signal peptide" evidence="2">
    <location>
        <begin position="1"/>
        <end position="20"/>
    </location>
</feature>
<evidence type="ECO:0000313" key="3">
    <source>
        <dbReference type="EMBL" id="SFU42343.1"/>
    </source>
</evidence>
<feature type="chain" id="PRO_5010368164" evidence="2">
    <location>
        <begin position="21"/>
        <end position="203"/>
    </location>
</feature>
<evidence type="ECO:0000313" key="4">
    <source>
        <dbReference type="Proteomes" id="UP000182491"/>
    </source>
</evidence>
<protein>
    <submittedName>
        <fullName evidence="3">Uncharacterized protein</fullName>
    </submittedName>
</protein>
<dbReference type="AlphaFoldDB" id="A0A1I7G1P4"/>
<feature type="transmembrane region" description="Helical" evidence="1">
    <location>
        <begin position="183"/>
        <end position="202"/>
    </location>
</feature>
<dbReference type="EMBL" id="FPCA01000001">
    <property type="protein sequence ID" value="SFU42343.1"/>
    <property type="molecule type" value="Genomic_DNA"/>
</dbReference>